<protein>
    <submittedName>
        <fullName evidence="1">Uncharacterized protein</fullName>
    </submittedName>
</protein>
<evidence type="ECO:0000313" key="2">
    <source>
        <dbReference type="Proteomes" id="UP001165263"/>
    </source>
</evidence>
<sequence>MMFLRCHRGEITGFREARHADLLATEHDVFRVEFLTPVPCRDYSKAAALRAPLTGYNSCVSPQ</sequence>
<dbReference type="Proteomes" id="UP001165263">
    <property type="component" value="Unassembled WGS sequence"/>
</dbReference>
<evidence type="ECO:0000313" key="1">
    <source>
        <dbReference type="EMBL" id="MCS0632287.1"/>
    </source>
</evidence>
<dbReference type="EMBL" id="JANUHC010000009">
    <property type="protein sequence ID" value="MCS0632287.1"/>
    <property type="molecule type" value="Genomic_DNA"/>
</dbReference>
<proteinExistence type="predicted"/>
<accession>A0ABT2C4G4</accession>
<keyword evidence="2" id="KW-1185">Reference proteome</keyword>
<gene>
    <name evidence="1" type="ORF">NX786_23435</name>
</gene>
<name>A0ABT2C4G4_9BURK</name>
<organism evidence="1 2">
    <name type="scientific">Telluria mixta</name>
    <dbReference type="NCBI Taxonomy" id="34071"/>
    <lineage>
        <taxon>Bacteria</taxon>
        <taxon>Pseudomonadati</taxon>
        <taxon>Pseudomonadota</taxon>
        <taxon>Betaproteobacteria</taxon>
        <taxon>Burkholderiales</taxon>
        <taxon>Oxalobacteraceae</taxon>
        <taxon>Telluria group</taxon>
        <taxon>Telluria</taxon>
    </lineage>
</organism>
<reference evidence="1" key="1">
    <citation type="submission" date="2022-08" db="EMBL/GenBank/DDBJ databases">
        <title>Reclassification of Massilia species as members of the genera Telluria, Duganella, Pseudoduganella, Mokoshia gen. nov. and Zemynaea gen. nov. using orthogonal and non-orthogonal genome-based approaches.</title>
        <authorList>
            <person name="Bowman J.P."/>
        </authorList>
    </citation>
    <scope>NUCLEOTIDE SEQUENCE</scope>
    <source>
        <strain evidence="1">LMG 11547</strain>
    </source>
</reference>
<dbReference type="RefSeq" id="WP_259451322.1">
    <property type="nucleotide sequence ID" value="NZ_CP119520.1"/>
</dbReference>
<comment type="caution">
    <text evidence="1">The sequence shown here is derived from an EMBL/GenBank/DDBJ whole genome shotgun (WGS) entry which is preliminary data.</text>
</comment>